<proteinExistence type="predicted"/>
<name>A0AAQ4EBP6_AMBAM</name>
<dbReference type="Proteomes" id="UP001321473">
    <property type="component" value="Unassembled WGS sequence"/>
</dbReference>
<accession>A0AAQ4EBP6</accession>
<sequence length="71" mass="7505">MPLLSLAVSLSVEAGGPALVAPHYNVSLMHLAEPRPPAPSCPPPDMSYPSSQSISQTSPSIKVEPKYYARS</sequence>
<dbReference type="EMBL" id="JARKHS020018879">
    <property type="protein sequence ID" value="KAK8772070.1"/>
    <property type="molecule type" value="Genomic_DNA"/>
</dbReference>
<protein>
    <submittedName>
        <fullName evidence="2">Uncharacterized protein</fullName>
    </submittedName>
</protein>
<reference evidence="2 3" key="1">
    <citation type="journal article" date="2023" name="Arcadia Sci">
        <title>De novo assembly of a long-read Amblyomma americanum tick genome.</title>
        <authorList>
            <person name="Chou S."/>
            <person name="Poskanzer K.E."/>
            <person name="Rollins M."/>
            <person name="Thuy-Boun P.S."/>
        </authorList>
    </citation>
    <scope>NUCLEOTIDE SEQUENCE [LARGE SCALE GENOMIC DNA]</scope>
    <source>
        <strain evidence="2">F_SG_1</strain>
        <tissue evidence="2">Salivary glands</tissue>
    </source>
</reference>
<feature type="compositionally biased region" description="Low complexity" evidence="1">
    <location>
        <begin position="47"/>
        <end position="61"/>
    </location>
</feature>
<comment type="caution">
    <text evidence="2">The sequence shown here is derived from an EMBL/GenBank/DDBJ whole genome shotgun (WGS) entry which is preliminary data.</text>
</comment>
<gene>
    <name evidence="2" type="ORF">V5799_024688</name>
</gene>
<evidence type="ECO:0000313" key="3">
    <source>
        <dbReference type="Proteomes" id="UP001321473"/>
    </source>
</evidence>
<evidence type="ECO:0000256" key="1">
    <source>
        <dbReference type="SAM" id="MobiDB-lite"/>
    </source>
</evidence>
<dbReference type="AlphaFoldDB" id="A0AAQ4EBP6"/>
<feature type="compositionally biased region" description="Pro residues" evidence="1">
    <location>
        <begin position="34"/>
        <end position="46"/>
    </location>
</feature>
<evidence type="ECO:0000313" key="2">
    <source>
        <dbReference type="EMBL" id="KAK8772070.1"/>
    </source>
</evidence>
<keyword evidence="3" id="KW-1185">Reference proteome</keyword>
<feature type="region of interest" description="Disordered" evidence="1">
    <location>
        <begin position="34"/>
        <end position="71"/>
    </location>
</feature>
<organism evidence="2 3">
    <name type="scientific">Amblyomma americanum</name>
    <name type="common">Lone star tick</name>
    <dbReference type="NCBI Taxonomy" id="6943"/>
    <lineage>
        <taxon>Eukaryota</taxon>
        <taxon>Metazoa</taxon>
        <taxon>Ecdysozoa</taxon>
        <taxon>Arthropoda</taxon>
        <taxon>Chelicerata</taxon>
        <taxon>Arachnida</taxon>
        <taxon>Acari</taxon>
        <taxon>Parasitiformes</taxon>
        <taxon>Ixodida</taxon>
        <taxon>Ixodoidea</taxon>
        <taxon>Ixodidae</taxon>
        <taxon>Amblyomminae</taxon>
        <taxon>Amblyomma</taxon>
    </lineage>
</organism>